<comment type="caution">
    <text evidence="3">The sequence shown here is derived from an EMBL/GenBank/DDBJ whole genome shotgun (WGS) entry which is preliminary data.</text>
</comment>
<dbReference type="PANTHER" id="PTHR42754:SF1">
    <property type="entry name" value="LIPOPROTEIN"/>
    <property type="match status" value="1"/>
</dbReference>
<sequence>MQKRLLFLLFFLNLLSVATKVFSQTYVQDPTFTPIRTEAGSGFAKTFAVQSDKKIIVIGTFDEVNSKVTRQLARLLPDGSIDTTFKVTHLSFGTFESIAIQADGKILVVGRFTLPFENTSRGLARFNTDGTLDDTFNKKVGANGLYIQYVTLQGTDKILITGSFNSFNGKPFSKIAKLNMDGSVDDTFTPITSISGSISKAMVQADNKILIIGDFTSINNLPKKYIARLDKDGSLDENFTPATRTNLLPRYIALQSDQKVIVVGNLQSTFTSDPQKQAIERLNIDGTIDYSFTVNELGHYDFMEGLTIQPDGKIVVGAFYDYFKNLYDEGQLVRINTDGTIDKIFNTSTGVKPFITRTIAFTDNQLLVTGAYTQITSSLFRFNINGSTDDNFKFQSTQYLAIKKIVPLPNDQFLIESNFTSWKLNGFTAKSCAKITANGSIDSSFNPPAGELSAFSLSDGKIIVLQNSQQVLRLFNDGTIDSTFKAQKSNLTITHIVPQKDGKILVCQRKTNMYGFATSSIIRLHTDGSIDNTFTLENFSKFVRDILIQEDGKIILCGIDERKSPLVTGIYRLDNSGMIEDSLVTSVSTVDYNYTLALQGDGKILVGGSFQKFAGSPYDLIVRLTTDLSIDNTFKAGSTLKFNGDIHKILTQKDDKILVFGAFTGIDAIAHPGYVKLHSDGSIDTEFNLDVDKSERASYLYSTSNNKLVVAFQGKIIRYTLPQEQTITFAEISDKETSASSFRLIATASSKLPVTFSVVSGPATINKDTLTLTGEAGIVIIKASQAGNKYYKEAIPVERSFTVHNVLASEDPLSKQIIVYPNPAHHQFFIQMPVDLPVSNVTLLNYQGKQINANILFSTTGYMVETAVPAGLYILRITSKGKMINKKVIMQ</sequence>
<dbReference type="Proteomes" id="UP001232063">
    <property type="component" value="Unassembled WGS sequence"/>
</dbReference>
<feature type="chain" id="PRO_5041916371" evidence="1">
    <location>
        <begin position="24"/>
        <end position="891"/>
    </location>
</feature>
<evidence type="ECO:0000256" key="1">
    <source>
        <dbReference type="SAM" id="SignalP"/>
    </source>
</evidence>
<accession>A0AAE3QZM6</accession>
<dbReference type="AlphaFoldDB" id="A0AAE3QZM6"/>
<dbReference type="NCBIfam" id="TIGR04183">
    <property type="entry name" value="Por_Secre_tail"/>
    <property type="match status" value="1"/>
</dbReference>
<reference evidence="3" key="1">
    <citation type="submission" date="2023-05" db="EMBL/GenBank/DDBJ databases">
        <authorList>
            <person name="Zhang X."/>
        </authorList>
    </citation>
    <scope>NUCLEOTIDE SEQUENCE</scope>
    <source>
        <strain evidence="3">BD1B2-1</strain>
    </source>
</reference>
<dbReference type="Pfam" id="PF17164">
    <property type="entry name" value="DUF5122"/>
    <property type="match status" value="8"/>
</dbReference>
<name>A0AAE3QZM6_9BACT</name>
<feature type="domain" description="Secretion system C-terminal sorting" evidence="2">
    <location>
        <begin position="819"/>
        <end position="889"/>
    </location>
</feature>
<dbReference type="Gene3D" id="2.80.10.50">
    <property type="match status" value="5"/>
</dbReference>
<dbReference type="InterPro" id="IPR013431">
    <property type="entry name" value="Delta_60_rpt"/>
</dbReference>
<evidence type="ECO:0000313" key="4">
    <source>
        <dbReference type="Proteomes" id="UP001232063"/>
    </source>
</evidence>
<dbReference type="InterPro" id="IPR026444">
    <property type="entry name" value="Secre_tail"/>
</dbReference>
<organism evidence="3 4">
    <name type="scientific">Xanthocytophaga agilis</name>
    <dbReference type="NCBI Taxonomy" id="3048010"/>
    <lineage>
        <taxon>Bacteria</taxon>
        <taxon>Pseudomonadati</taxon>
        <taxon>Bacteroidota</taxon>
        <taxon>Cytophagia</taxon>
        <taxon>Cytophagales</taxon>
        <taxon>Rhodocytophagaceae</taxon>
        <taxon>Xanthocytophaga</taxon>
    </lineage>
</organism>
<gene>
    <name evidence="3" type="ORF">QNI22_09970</name>
</gene>
<dbReference type="Pfam" id="PF18962">
    <property type="entry name" value="Por_Secre_tail"/>
    <property type="match status" value="1"/>
</dbReference>
<feature type="signal peptide" evidence="1">
    <location>
        <begin position="1"/>
        <end position="23"/>
    </location>
</feature>
<keyword evidence="4" id="KW-1185">Reference proteome</keyword>
<dbReference type="PANTHER" id="PTHR42754">
    <property type="entry name" value="ENDOGLUCANASE"/>
    <property type="match status" value="1"/>
</dbReference>
<evidence type="ECO:0000259" key="2">
    <source>
        <dbReference type="Pfam" id="PF18962"/>
    </source>
</evidence>
<dbReference type="NCBIfam" id="TIGR02608">
    <property type="entry name" value="delta_60_rpt"/>
    <property type="match status" value="9"/>
</dbReference>
<keyword evidence="1" id="KW-0732">Signal</keyword>
<dbReference type="RefSeq" id="WP_314510472.1">
    <property type="nucleotide sequence ID" value="NZ_JASJOU010000002.1"/>
</dbReference>
<dbReference type="SUPFAM" id="SSF63829">
    <property type="entry name" value="Calcium-dependent phosphotriesterase"/>
    <property type="match status" value="1"/>
</dbReference>
<protein>
    <submittedName>
        <fullName evidence="3">T9SS type A sorting domain-containing protein</fullName>
    </submittedName>
</protein>
<dbReference type="EMBL" id="JASJOU010000002">
    <property type="protein sequence ID" value="MDJ1500976.1"/>
    <property type="molecule type" value="Genomic_DNA"/>
</dbReference>
<dbReference type="SUPFAM" id="SSF101898">
    <property type="entry name" value="NHL repeat"/>
    <property type="match status" value="1"/>
</dbReference>
<proteinExistence type="predicted"/>
<evidence type="ECO:0000313" key="3">
    <source>
        <dbReference type="EMBL" id="MDJ1500976.1"/>
    </source>
</evidence>